<gene>
    <name evidence="2" type="ORF">R3P38DRAFT_3225557</name>
</gene>
<dbReference type="Proteomes" id="UP001362999">
    <property type="component" value="Unassembled WGS sequence"/>
</dbReference>
<evidence type="ECO:0000313" key="2">
    <source>
        <dbReference type="EMBL" id="KAK6992503.1"/>
    </source>
</evidence>
<protein>
    <submittedName>
        <fullName evidence="2">Uncharacterized protein</fullName>
    </submittedName>
</protein>
<accession>A0AAV9ZUA2</accession>
<organism evidence="2 3">
    <name type="scientific">Favolaschia claudopus</name>
    <dbReference type="NCBI Taxonomy" id="2862362"/>
    <lineage>
        <taxon>Eukaryota</taxon>
        <taxon>Fungi</taxon>
        <taxon>Dikarya</taxon>
        <taxon>Basidiomycota</taxon>
        <taxon>Agaricomycotina</taxon>
        <taxon>Agaricomycetes</taxon>
        <taxon>Agaricomycetidae</taxon>
        <taxon>Agaricales</taxon>
        <taxon>Marasmiineae</taxon>
        <taxon>Mycenaceae</taxon>
        <taxon>Favolaschia</taxon>
    </lineage>
</organism>
<sequence>MGGSPPALPQAPSDSASLPLTMQPPRLPARVNELHESYFALRFIHRRRYRRFSPGRPRTAELPSQSMPPNPSTPLSDSHAGIPRSAHRPSARAGPRIGRLASHKVEGAGIHHRSAEAPLSHGADDVGRYRGMAVVDVKEGGRAKADDRGQLHTRSLSLGFAQVRAYRHAQDGAGKYEVVDSIFPLNLVYVYPLSPSPPLSYATPAHPTLRSSFLPSLDT</sequence>
<comment type="caution">
    <text evidence="2">The sequence shown here is derived from an EMBL/GenBank/DDBJ whole genome shotgun (WGS) entry which is preliminary data.</text>
</comment>
<evidence type="ECO:0000313" key="3">
    <source>
        <dbReference type="Proteomes" id="UP001362999"/>
    </source>
</evidence>
<feature type="region of interest" description="Disordered" evidence="1">
    <location>
        <begin position="1"/>
        <end position="24"/>
    </location>
</feature>
<reference evidence="2 3" key="1">
    <citation type="journal article" date="2024" name="J Genomics">
        <title>Draft genome sequencing and assembly of Favolaschia claudopus CIRM-BRFM 2984 isolated from oak limbs.</title>
        <authorList>
            <person name="Navarro D."/>
            <person name="Drula E."/>
            <person name="Chaduli D."/>
            <person name="Cazenave R."/>
            <person name="Ahrendt S."/>
            <person name="Wang J."/>
            <person name="Lipzen A."/>
            <person name="Daum C."/>
            <person name="Barry K."/>
            <person name="Grigoriev I.V."/>
            <person name="Favel A."/>
            <person name="Rosso M.N."/>
            <person name="Martin F."/>
        </authorList>
    </citation>
    <scope>NUCLEOTIDE SEQUENCE [LARGE SCALE GENOMIC DNA]</scope>
    <source>
        <strain evidence="2 3">CIRM-BRFM 2984</strain>
    </source>
</reference>
<evidence type="ECO:0000256" key="1">
    <source>
        <dbReference type="SAM" id="MobiDB-lite"/>
    </source>
</evidence>
<proteinExistence type="predicted"/>
<dbReference type="EMBL" id="JAWWNJ010000109">
    <property type="protein sequence ID" value="KAK6992503.1"/>
    <property type="molecule type" value="Genomic_DNA"/>
</dbReference>
<keyword evidence="3" id="KW-1185">Reference proteome</keyword>
<dbReference type="AlphaFoldDB" id="A0AAV9ZUA2"/>
<feature type="region of interest" description="Disordered" evidence="1">
    <location>
        <begin position="54"/>
        <end position="96"/>
    </location>
</feature>
<name>A0AAV9ZUA2_9AGAR</name>